<comment type="caution">
    <text evidence="1">The sequence shown here is derived from an EMBL/GenBank/DDBJ whole genome shotgun (WGS) entry which is preliminary data.</text>
</comment>
<dbReference type="AlphaFoldDB" id="A0A8J3G8R6"/>
<proteinExistence type="predicted"/>
<reference evidence="1 2" key="1">
    <citation type="journal article" date="2014" name="Int. J. Syst. Evol. Microbiol.">
        <title>Complete genome sequence of Corynebacterium casei LMG S-19264T (=DSM 44701T), isolated from a smear-ripened cheese.</title>
        <authorList>
            <consortium name="US DOE Joint Genome Institute (JGI-PGF)"/>
            <person name="Walter F."/>
            <person name="Albersmeier A."/>
            <person name="Kalinowski J."/>
            <person name="Ruckert C."/>
        </authorList>
    </citation>
    <scope>NUCLEOTIDE SEQUENCE [LARGE SCALE GENOMIC DNA]</scope>
    <source>
        <strain evidence="1 2">KCTC 12866</strain>
    </source>
</reference>
<evidence type="ECO:0000313" key="1">
    <source>
        <dbReference type="EMBL" id="GHB57786.1"/>
    </source>
</evidence>
<protein>
    <submittedName>
        <fullName evidence="1">Uncharacterized protein</fullName>
    </submittedName>
</protein>
<evidence type="ECO:0000313" key="2">
    <source>
        <dbReference type="Proteomes" id="UP000598271"/>
    </source>
</evidence>
<name>A0A8J3G8R6_9BACT</name>
<dbReference type="Proteomes" id="UP000598271">
    <property type="component" value="Unassembled WGS sequence"/>
</dbReference>
<organism evidence="1 2">
    <name type="scientific">Persicitalea jodogahamensis</name>
    <dbReference type="NCBI Taxonomy" id="402147"/>
    <lineage>
        <taxon>Bacteria</taxon>
        <taxon>Pseudomonadati</taxon>
        <taxon>Bacteroidota</taxon>
        <taxon>Cytophagia</taxon>
        <taxon>Cytophagales</taxon>
        <taxon>Spirosomataceae</taxon>
        <taxon>Persicitalea</taxon>
    </lineage>
</organism>
<dbReference type="EMBL" id="BMXF01000001">
    <property type="protein sequence ID" value="GHB57786.1"/>
    <property type="molecule type" value="Genomic_DNA"/>
</dbReference>
<sequence length="246" mass="27417">MRFKALQNTDDMAKRIPKNQLPLDYSAHCDRIVLTLGQVESQEAAESLFNDLVAGNWLIEPAGEVADVSSAQDIIHTIGLKLPYPETVKVAQLHGMGDVFTGFSAVFRQKGWVFINAAADANERCYHTYLLTLSLGLSRTYPNQTSLAQRAEQLVFETLLSPKEVGSFFHDGVSRIPPYLAADIADFFKVPFPMVLKRALQLGIVTDEQYRNFMTVQPAQAGKPRELFIAPEGSMEDFEAQLFGEE</sequence>
<gene>
    <name evidence="1" type="ORF">GCM10007390_09010</name>
</gene>
<accession>A0A8J3G8R6</accession>
<keyword evidence="2" id="KW-1185">Reference proteome</keyword>